<evidence type="ECO:0000313" key="1">
    <source>
        <dbReference type="EMBL" id="MCX8996545.1"/>
    </source>
</evidence>
<keyword evidence="2" id="KW-1185">Reference proteome</keyword>
<dbReference type="RefSeq" id="WP_306410332.1">
    <property type="nucleotide sequence ID" value="NZ_JANFPI010000002.1"/>
</dbReference>
<evidence type="ECO:0000313" key="2">
    <source>
        <dbReference type="Proteomes" id="UP001208771"/>
    </source>
</evidence>
<sequence length="323" mass="34184">MTDDPRPTVWVLTDGKAGDEQPLIGVCEALGAEPQLRRVSPRPIFTLLMPSGPIDPREAPGKPGSPLAPPFPDICLATGRRAVAYLRALKKASPATLTVFFKNPRTARNGADLIVAQKHDRLTGANVLTVATMPNRIDPGALDALRREPPAALAGLAHPRLAVLIGGNSRHHTFTPGDIERLAGGLRARQAEGASLMITASRRTPPVLKQTLEALAALPGVTVWNGSGANPLLAYLALADEVVVTADSTNMLGEAASTGRPLQVFHPSGGHPKIDRLVTALSQIAHVGRFPEAPASGTYPPVNSTREIADAILRLRLERTRQA</sequence>
<dbReference type="PANTHER" id="PTHR33986">
    <property type="entry name" value="OS02G0535700 PROTEIN"/>
    <property type="match status" value="1"/>
</dbReference>
<name>A0AAE3STU7_9HYPH</name>
<dbReference type="AlphaFoldDB" id="A0AAE3STU7"/>
<organism evidence="1 2">
    <name type="scientific">Ectorhizobium quercum</name>
    <dbReference type="NCBI Taxonomy" id="2965071"/>
    <lineage>
        <taxon>Bacteria</taxon>
        <taxon>Pseudomonadati</taxon>
        <taxon>Pseudomonadota</taxon>
        <taxon>Alphaproteobacteria</taxon>
        <taxon>Hyphomicrobiales</taxon>
        <taxon>Rhizobiaceae</taxon>
        <taxon>Ectorhizobium</taxon>
    </lineage>
</organism>
<dbReference type="EMBL" id="JANFPI010000002">
    <property type="protein sequence ID" value="MCX8996545.1"/>
    <property type="molecule type" value="Genomic_DNA"/>
</dbReference>
<reference evidence="1" key="1">
    <citation type="submission" date="2022-07" db="EMBL/GenBank/DDBJ databases">
        <title>Ectorhizobium quercum gen.nov., sp. nov.</title>
        <authorList>
            <person name="Ma T."/>
            <person name="Li Y."/>
        </authorList>
    </citation>
    <scope>NUCLEOTIDE SEQUENCE</scope>
    <source>
        <strain evidence="1">BDR2-2</strain>
    </source>
</reference>
<dbReference type="PANTHER" id="PTHR33986:SF15">
    <property type="entry name" value="MITOCHONDRIAL FISSION PROTEIN ELM1"/>
    <property type="match status" value="1"/>
</dbReference>
<gene>
    <name evidence="1" type="ORF">NOF55_05455</name>
</gene>
<dbReference type="Proteomes" id="UP001208771">
    <property type="component" value="Unassembled WGS sequence"/>
</dbReference>
<proteinExistence type="predicted"/>
<accession>A0AAE3STU7</accession>
<comment type="caution">
    <text evidence="1">The sequence shown here is derived from an EMBL/GenBank/DDBJ whole genome shotgun (WGS) entry which is preliminary data.</text>
</comment>
<dbReference type="Pfam" id="PF06258">
    <property type="entry name" value="Mito_fiss_Elm1"/>
    <property type="match status" value="1"/>
</dbReference>
<protein>
    <submittedName>
        <fullName evidence="1">Mitochondrial fission ELM1 family protein</fullName>
    </submittedName>
</protein>
<dbReference type="InterPro" id="IPR009367">
    <property type="entry name" value="Elm1-like"/>
</dbReference>